<dbReference type="InterPro" id="IPR006140">
    <property type="entry name" value="D-isomer_DH_NAD-bd"/>
</dbReference>
<keyword evidence="2" id="KW-0520">NAD</keyword>
<evidence type="ECO:0000256" key="2">
    <source>
        <dbReference type="ARBA" id="ARBA00023027"/>
    </source>
</evidence>
<organism evidence="4 5">
    <name type="scientific">Paracoccus pacificus</name>
    <dbReference type="NCBI Taxonomy" id="1463598"/>
    <lineage>
        <taxon>Bacteria</taxon>
        <taxon>Pseudomonadati</taxon>
        <taxon>Pseudomonadota</taxon>
        <taxon>Alphaproteobacteria</taxon>
        <taxon>Rhodobacterales</taxon>
        <taxon>Paracoccaceae</taxon>
        <taxon>Paracoccus</taxon>
    </lineage>
</organism>
<dbReference type="Proteomes" id="UP001597213">
    <property type="component" value="Unassembled WGS sequence"/>
</dbReference>
<dbReference type="Gene3D" id="3.40.50.720">
    <property type="entry name" value="NAD(P)-binding Rossmann-like Domain"/>
    <property type="match status" value="2"/>
</dbReference>
<proteinExistence type="predicted"/>
<name>A0ABW4RBX3_9RHOB</name>
<reference evidence="5" key="1">
    <citation type="journal article" date="2019" name="Int. J. Syst. Evol. Microbiol.">
        <title>The Global Catalogue of Microorganisms (GCM) 10K type strain sequencing project: providing services to taxonomists for standard genome sequencing and annotation.</title>
        <authorList>
            <consortium name="The Broad Institute Genomics Platform"/>
            <consortium name="The Broad Institute Genome Sequencing Center for Infectious Disease"/>
            <person name="Wu L."/>
            <person name="Ma J."/>
        </authorList>
    </citation>
    <scope>NUCLEOTIDE SEQUENCE [LARGE SCALE GENOMIC DNA]</scope>
    <source>
        <strain evidence="5">CCUG 56029</strain>
    </source>
</reference>
<dbReference type="Pfam" id="PF02826">
    <property type="entry name" value="2-Hacid_dh_C"/>
    <property type="match status" value="1"/>
</dbReference>
<evidence type="ECO:0000313" key="5">
    <source>
        <dbReference type="Proteomes" id="UP001597213"/>
    </source>
</evidence>
<dbReference type="CDD" id="cd12164">
    <property type="entry name" value="GDH_like_2"/>
    <property type="match status" value="1"/>
</dbReference>
<feature type="domain" description="D-isomer specific 2-hydroxyacid dehydrogenase NAD-binding" evidence="3">
    <location>
        <begin position="117"/>
        <end position="284"/>
    </location>
</feature>
<dbReference type="PANTHER" id="PTHR43333">
    <property type="entry name" value="2-HACID_DH_C DOMAIN-CONTAINING PROTEIN"/>
    <property type="match status" value="1"/>
</dbReference>
<dbReference type="PANTHER" id="PTHR43333:SF1">
    <property type="entry name" value="D-ISOMER SPECIFIC 2-HYDROXYACID DEHYDROGENASE NAD-BINDING DOMAIN-CONTAINING PROTEIN"/>
    <property type="match status" value="1"/>
</dbReference>
<evidence type="ECO:0000313" key="4">
    <source>
        <dbReference type="EMBL" id="MFD1883648.1"/>
    </source>
</evidence>
<keyword evidence="1" id="KW-0560">Oxidoreductase</keyword>
<sequence length="319" mass="34469">MSTDQDRTLRALFSARDDDWEEWRSALSAAFAARGLKVDLSRSFADPAEVDAIIYAPTGPVKDFTPYVNVGLVQSLWAGVERIVGDRTLTQPLARMVDPGLRQSMVEWCLGWVLRFHLGMDNYRQDGVWRHRVVPPLASDRHVVIAGMGELGGAVAGMLASVGFRVTGWSASGRGGGGSVDGVEMLAGDALPLALSRADFLITLLPDTPGTRGLLNESTLAMLPKGAVILNPGRGPLISDDALLAALDSGHVRHAVLDVFRTEPLPPEHPFWHHPAVTVTPHIAAETKPSTASTVVAENLVRLRDGQPFLHLVDRDRGY</sequence>
<dbReference type="RefSeq" id="WP_379145155.1">
    <property type="nucleotide sequence ID" value="NZ_JBHUEN010000053.1"/>
</dbReference>
<dbReference type="SUPFAM" id="SSF51735">
    <property type="entry name" value="NAD(P)-binding Rossmann-fold domains"/>
    <property type="match status" value="1"/>
</dbReference>
<comment type="caution">
    <text evidence="4">The sequence shown here is derived from an EMBL/GenBank/DDBJ whole genome shotgun (WGS) entry which is preliminary data.</text>
</comment>
<dbReference type="InterPro" id="IPR036291">
    <property type="entry name" value="NAD(P)-bd_dom_sf"/>
</dbReference>
<protein>
    <submittedName>
        <fullName evidence="4">2-hydroxyacid dehydrogenase</fullName>
    </submittedName>
</protein>
<keyword evidence="5" id="KW-1185">Reference proteome</keyword>
<dbReference type="EMBL" id="JBHUEN010000053">
    <property type="protein sequence ID" value="MFD1883648.1"/>
    <property type="molecule type" value="Genomic_DNA"/>
</dbReference>
<gene>
    <name evidence="4" type="ORF">ACFSCT_18215</name>
</gene>
<evidence type="ECO:0000259" key="3">
    <source>
        <dbReference type="Pfam" id="PF02826"/>
    </source>
</evidence>
<accession>A0ABW4RBX3</accession>
<evidence type="ECO:0000256" key="1">
    <source>
        <dbReference type="ARBA" id="ARBA00023002"/>
    </source>
</evidence>